<dbReference type="Pfam" id="PF21175">
    <property type="entry name" value="RecR_C"/>
    <property type="match status" value="1"/>
</dbReference>
<dbReference type="PROSITE" id="PS50880">
    <property type="entry name" value="TOPRIM"/>
    <property type="match status" value="1"/>
</dbReference>
<dbReference type="GO" id="GO:0008270">
    <property type="term" value="F:zinc ion binding"/>
    <property type="evidence" value="ECO:0007669"/>
    <property type="project" value="UniProtKB-KW"/>
</dbReference>
<gene>
    <name evidence="7 9" type="primary">recR</name>
    <name evidence="9" type="ORF">H9735_05215</name>
</gene>
<dbReference type="InterPro" id="IPR023627">
    <property type="entry name" value="Rcmb_RecR"/>
</dbReference>
<protein>
    <recommendedName>
        <fullName evidence="7">Recombination protein RecR</fullName>
    </recommendedName>
</protein>
<dbReference type="SMART" id="SM00493">
    <property type="entry name" value="TOPRIM"/>
    <property type="match status" value="1"/>
</dbReference>
<organism evidence="9 10">
    <name type="scientific">Candidatus Anaerostipes excrementavium</name>
    <dbReference type="NCBI Taxonomy" id="2838463"/>
    <lineage>
        <taxon>Bacteria</taxon>
        <taxon>Bacillati</taxon>
        <taxon>Bacillota</taxon>
        <taxon>Clostridia</taxon>
        <taxon>Lachnospirales</taxon>
        <taxon>Lachnospiraceae</taxon>
        <taxon>Anaerostipes</taxon>
    </lineage>
</organism>
<feature type="zinc finger region" description="C4-type" evidence="7">
    <location>
        <begin position="58"/>
        <end position="73"/>
    </location>
</feature>
<dbReference type="PANTHER" id="PTHR30446">
    <property type="entry name" value="RECOMBINATION PROTEIN RECR"/>
    <property type="match status" value="1"/>
</dbReference>
<reference evidence="9" key="2">
    <citation type="submission" date="2021-04" db="EMBL/GenBank/DDBJ databases">
        <authorList>
            <person name="Gilroy R."/>
        </authorList>
    </citation>
    <scope>NUCLEOTIDE SEQUENCE</scope>
    <source>
        <strain evidence="9">CHK191-13928</strain>
    </source>
</reference>
<evidence type="ECO:0000313" key="9">
    <source>
        <dbReference type="EMBL" id="HIX67514.1"/>
    </source>
</evidence>
<dbReference type="InterPro" id="IPR015967">
    <property type="entry name" value="Rcmb_RecR_Znf"/>
</dbReference>
<dbReference type="Gene3D" id="6.10.250.240">
    <property type="match status" value="1"/>
</dbReference>
<dbReference type="HAMAP" id="MF_00017">
    <property type="entry name" value="RecR"/>
    <property type="match status" value="1"/>
</dbReference>
<sequence length="198" mass="21819">MEYYSNQITQLIEELGKLPGIGPKSAGRLAFHIINMPKDQVQKLSNTIIGAKENVHYCKECCTLTDQEICPICASDERDHSTIMVVEDTRDLLAYEKTGKYEGVYHVLHGAISPMLGIGPDDIRLKELMARLQGNVKELIIATNSNLEGETTAMYISKLVKPTGIKVSKIASGVPVGGDLEYIDEVTLLRALEGRTEI</sequence>
<evidence type="ECO:0000256" key="7">
    <source>
        <dbReference type="HAMAP-Rule" id="MF_00017"/>
    </source>
</evidence>
<comment type="caution">
    <text evidence="9">The sequence shown here is derived from an EMBL/GenBank/DDBJ whole genome shotgun (WGS) entry which is preliminary data.</text>
</comment>
<dbReference type="GO" id="GO:0003677">
    <property type="term" value="F:DNA binding"/>
    <property type="evidence" value="ECO:0007669"/>
    <property type="project" value="UniProtKB-UniRule"/>
</dbReference>
<dbReference type="Pfam" id="PF21176">
    <property type="entry name" value="RecR_HhH"/>
    <property type="match status" value="1"/>
</dbReference>
<dbReference type="SUPFAM" id="SSF111304">
    <property type="entry name" value="Recombination protein RecR"/>
    <property type="match status" value="1"/>
</dbReference>
<dbReference type="AlphaFoldDB" id="A0A9D2B9U1"/>
<reference evidence="9" key="1">
    <citation type="journal article" date="2021" name="PeerJ">
        <title>Extensive microbial diversity within the chicken gut microbiome revealed by metagenomics and culture.</title>
        <authorList>
            <person name="Gilroy R."/>
            <person name="Ravi A."/>
            <person name="Getino M."/>
            <person name="Pursley I."/>
            <person name="Horton D.L."/>
            <person name="Alikhan N.F."/>
            <person name="Baker D."/>
            <person name="Gharbi K."/>
            <person name="Hall N."/>
            <person name="Watson M."/>
            <person name="Adriaenssens E.M."/>
            <person name="Foster-Nyarko E."/>
            <person name="Jarju S."/>
            <person name="Secka A."/>
            <person name="Antonio M."/>
            <person name="Oren A."/>
            <person name="Chaudhuri R.R."/>
            <person name="La Ragione R."/>
            <person name="Hildebrand F."/>
            <person name="Pallen M.J."/>
        </authorList>
    </citation>
    <scope>NUCLEOTIDE SEQUENCE</scope>
    <source>
        <strain evidence="9">CHK191-13928</strain>
    </source>
</reference>
<dbReference type="PROSITE" id="PS01300">
    <property type="entry name" value="RECR"/>
    <property type="match status" value="1"/>
</dbReference>
<evidence type="ECO:0000256" key="5">
    <source>
        <dbReference type="ARBA" id="ARBA00023172"/>
    </source>
</evidence>
<dbReference type="PANTHER" id="PTHR30446:SF0">
    <property type="entry name" value="RECOMBINATION PROTEIN RECR"/>
    <property type="match status" value="1"/>
</dbReference>
<name>A0A9D2B9U1_9FIRM</name>
<dbReference type="CDD" id="cd01025">
    <property type="entry name" value="TOPRIM_recR"/>
    <property type="match status" value="1"/>
</dbReference>
<keyword evidence="4 7" id="KW-0862">Zinc</keyword>
<evidence type="ECO:0000256" key="2">
    <source>
        <dbReference type="ARBA" id="ARBA00022763"/>
    </source>
</evidence>
<comment type="function">
    <text evidence="7">May play a role in DNA repair. It seems to be involved in an RecBC-independent recombinational process of DNA repair. It may act with RecF and RecO.</text>
</comment>
<keyword evidence="5 7" id="KW-0233">DNA recombination</keyword>
<comment type="similarity">
    <text evidence="7">Belongs to the RecR family.</text>
</comment>
<dbReference type="Pfam" id="PF02132">
    <property type="entry name" value="RecR_ZnF"/>
    <property type="match status" value="1"/>
</dbReference>
<evidence type="ECO:0000313" key="10">
    <source>
        <dbReference type="Proteomes" id="UP000886721"/>
    </source>
</evidence>
<dbReference type="GO" id="GO:0006310">
    <property type="term" value="P:DNA recombination"/>
    <property type="evidence" value="ECO:0007669"/>
    <property type="project" value="UniProtKB-UniRule"/>
</dbReference>
<dbReference type="InterPro" id="IPR000093">
    <property type="entry name" value="DNA_Rcmb_RecR"/>
</dbReference>
<dbReference type="Pfam" id="PF13662">
    <property type="entry name" value="Toprim_4"/>
    <property type="match status" value="1"/>
</dbReference>
<keyword evidence="1 7" id="KW-0479">Metal-binding</keyword>
<keyword evidence="2 7" id="KW-0227">DNA damage</keyword>
<accession>A0A9D2B9U1</accession>
<dbReference type="NCBIfam" id="TIGR00615">
    <property type="entry name" value="recR"/>
    <property type="match status" value="1"/>
</dbReference>
<dbReference type="GO" id="GO:0006281">
    <property type="term" value="P:DNA repair"/>
    <property type="evidence" value="ECO:0007669"/>
    <property type="project" value="UniProtKB-UniRule"/>
</dbReference>
<evidence type="ECO:0000256" key="1">
    <source>
        <dbReference type="ARBA" id="ARBA00022723"/>
    </source>
</evidence>
<proteinExistence type="inferred from homology"/>
<evidence type="ECO:0000256" key="6">
    <source>
        <dbReference type="ARBA" id="ARBA00023204"/>
    </source>
</evidence>
<dbReference type="InterPro" id="IPR034137">
    <property type="entry name" value="TOPRIM_RecR"/>
</dbReference>
<dbReference type="InterPro" id="IPR006171">
    <property type="entry name" value="TOPRIM_dom"/>
</dbReference>
<dbReference type="Gene3D" id="3.30.60.80">
    <property type="match status" value="1"/>
</dbReference>
<dbReference type="Gene3D" id="1.10.8.420">
    <property type="entry name" value="RecR Domain 1"/>
    <property type="match status" value="1"/>
</dbReference>
<keyword evidence="3 7" id="KW-0863">Zinc-finger</keyword>
<dbReference type="Gene3D" id="3.40.1360.10">
    <property type="match status" value="1"/>
</dbReference>
<feature type="domain" description="Toprim" evidence="8">
    <location>
        <begin position="81"/>
        <end position="175"/>
    </location>
</feature>
<evidence type="ECO:0000256" key="4">
    <source>
        <dbReference type="ARBA" id="ARBA00022833"/>
    </source>
</evidence>
<evidence type="ECO:0000256" key="3">
    <source>
        <dbReference type="ARBA" id="ARBA00022771"/>
    </source>
</evidence>
<evidence type="ECO:0000259" key="8">
    <source>
        <dbReference type="PROSITE" id="PS50880"/>
    </source>
</evidence>
<dbReference type="Proteomes" id="UP000886721">
    <property type="component" value="Unassembled WGS sequence"/>
</dbReference>
<keyword evidence="6 7" id="KW-0234">DNA repair</keyword>
<dbReference type="EMBL" id="DXEM01000015">
    <property type="protein sequence ID" value="HIX67514.1"/>
    <property type="molecule type" value="Genomic_DNA"/>
</dbReference>